<evidence type="ECO:0000313" key="18">
    <source>
        <dbReference type="Proteomes" id="UP000070444"/>
    </source>
</evidence>
<dbReference type="SUPFAM" id="SSF50044">
    <property type="entry name" value="SH3-domain"/>
    <property type="match status" value="1"/>
</dbReference>
<dbReference type="GO" id="GO:1990429">
    <property type="term" value="C:peroxisomal importomer complex"/>
    <property type="evidence" value="ECO:0007669"/>
    <property type="project" value="TreeGrafter"/>
</dbReference>
<dbReference type="OMA" id="RTPMRPW"/>
<feature type="transmembrane region" description="Helical" evidence="15">
    <location>
        <begin position="323"/>
        <end position="341"/>
    </location>
</feature>
<evidence type="ECO:0000313" key="17">
    <source>
        <dbReference type="EMBL" id="KXN74502.1"/>
    </source>
</evidence>
<dbReference type="OrthoDB" id="10037838at2759"/>
<feature type="compositionally biased region" description="Low complexity" evidence="14">
    <location>
        <begin position="16"/>
        <end position="33"/>
    </location>
</feature>
<dbReference type="PANTHER" id="PTHR19332:SF1">
    <property type="entry name" value="PEROXISOMAL MEMBRANE PROTEIN PEX13"/>
    <property type="match status" value="1"/>
</dbReference>
<dbReference type="InterPro" id="IPR007223">
    <property type="entry name" value="Peroxin-13_N"/>
</dbReference>
<evidence type="ECO:0000256" key="6">
    <source>
        <dbReference type="ARBA" id="ARBA00022989"/>
    </source>
</evidence>
<dbReference type="Gene3D" id="2.30.30.40">
    <property type="entry name" value="SH3 Domains"/>
    <property type="match status" value="1"/>
</dbReference>
<evidence type="ECO:0000256" key="15">
    <source>
        <dbReference type="SAM" id="Phobius"/>
    </source>
</evidence>
<evidence type="ECO:0000256" key="7">
    <source>
        <dbReference type="ARBA" id="ARBA00023010"/>
    </source>
</evidence>
<evidence type="ECO:0000256" key="13">
    <source>
        <dbReference type="PROSITE-ProRule" id="PRU00192"/>
    </source>
</evidence>
<dbReference type="PANTHER" id="PTHR19332">
    <property type="entry name" value="PEROXISOMAL MEMBRANE PROTEIN PEX13"/>
    <property type="match status" value="1"/>
</dbReference>
<evidence type="ECO:0000256" key="3">
    <source>
        <dbReference type="ARBA" id="ARBA00022448"/>
    </source>
</evidence>
<dbReference type="SMART" id="SM00326">
    <property type="entry name" value="SH3"/>
    <property type="match status" value="1"/>
</dbReference>
<dbReference type="PROSITE" id="PS50002">
    <property type="entry name" value="SH3"/>
    <property type="match status" value="1"/>
</dbReference>
<proteinExistence type="inferred from homology"/>
<comment type="similarity">
    <text evidence="1">Belongs to the peroxin-13 family.</text>
</comment>
<keyword evidence="8 15" id="KW-0472">Membrane</keyword>
<keyword evidence="18" id="KW-1185">Reference proteome</keyword>
<evidence type="ECO:0000256" key="11">
    <source>
        <dbReference type="ARBA" id="ARBA00034535"/>
    </source>
</evidence>
<protein>
    <recommendedName>
        <fullName evidence="11">Peroxisomal membrane protein PEX13</fullName>
    </recommendedName>
    <alternativeName>
        <fullName evidence="10">Peroxin-13</fullName>
    </alternativeName>
</protein>
<feature type="domain" description="SH3" evidence="16">
    <location>
        <begin position="371"/>
        <end position="436"/>
    </location>
</feature>
<organism evidence="17 18">
    <name type="scientific">Conidiobolus coronatus (strain ATCC 28846 / CBS 209.66 / NRRL 28638)</name>
    <name type="common">Delacroixia coronata</name>
    <dbReference type="NCBI Taxonomy" id="796925"/>
    <lineage>
        <taxon>Eukaryota</taxon>
        <taxon>Fungi</taxon>
        <taxon>Fungi incertae sedis</taxon>
        <taxon>Zoopagomycota</taxon>
        <taxon>Entomophthoromycotina</taxon>
        <taxon>Entomophthoromycetes</taxon>
        <taxon>Entomophthorales</taxon>
        <taxon>Ancylistaceae</taxon>
        <taxon>Conidiobolus</taxon>
    </lineage>
</organism>
<evidence type="ECO:0000256" key="4">
    <source>
        <dbReference type="ARBA" id="ARBA00022692"/>
    </source>
</evidence>
<name>A0A137PHP5_CONC2</name>
<keyword evidence="9" id="KW-0576">Peroxisome</keyword>
<dbReference type="InterPro" id="IPR036028">
    <property type="entry name" value="SH3-like_dom_sf"/>
</dbReference>
<keyword evidence="2 13" id="KW-0728">SH3 domain</keyword>
<evidence type="ECO:0000256" key="12">
    <source>
        <dbReference type="ARBA" id="ARBA00046271"/>
    </source>
</evidence>
<evidence type="ECO:0000259" key="16">
    <source>
        <dbReference type="PROSITE" id="PS50002"/>
    </source>
</evidence>
<dbReference type="InterPro" id="IPR035463">
    <property type="entry name" value="Pex13"/>
</dbReference>
<dbReference type="AlphaFoldDB" id="A0A137PHP5"/>
<keyword evidence="4 15" id="KW-0812">Transmembrane</keyword>
<keyword evidence="5" id="KW-0653">Protein transport</keyword>
<reference evidence="17 18" key="1">
    <citation type="journal article" date="2015" name="Genome Biol. Evol.">
        <title>Phylogenomic analyses indicate that early fungi evolved digesting cell walls of algal ancestors of land plants.</title>
        <authorList>
            <person name="Chang Y."/>
            <person name="Wang S."/>
            <person name="Sekimoto S."/>
            <person name="Aerts A.L."/>
            <person name="Choi C."/>
            <person name="Clum A."/>
            <person name="LaButti K.M."/>
            <person name="Lindquist E.A."/>
            <person name="Yee Ngan C."/>
            <person name="Ohm R.A."/>
            <person name="Salamov A.A."/>
            <person name="Grigoriev I.V."/>
            <person name="Spatafora J.W."/>
            <person name="Berbee M.L."/>
        </authorList>
    </citation>
    <scope>NUCLEOTIDE SEQUENCE [LARGE SCALE GENOMIC DNA]</scope>
    <source>
        <strain evidence="17 18">NRRL 28638</strain>
    </source>
</reference>
<keyword evidence="3" id="KW-0813">Transport</keyword>
<dbReference type="GO" id="GO:0005778">
    <property type="term" value="C:peroxisomal membrane"/>
    <property type="evidence" value="ECO:0007669"/>
    <property type="project" value="UniProtKB-SubCell"/>
</dbReference>
<dbReference type="STRING" id="796925.A0A137PHP5"/>
<feature type="region of interest" description="Disordered" evidence="14">
    <location>
        <begin position="442"/>
        <end position="473"/>
    </location>
</feature>
<accession>A0A137PHP5</accession>
<dbReference type="PRINTS" id="PR00452">
    <property type="entry name" value="SH3DOMAIN"/>
</dbReference>
<dbReference type="InterPro" id="IPR001452">
    <property type="entry name" value="SH3_domain"/>
</dbReference>
<evidence type="ECO:0000256" key="2">
    <source>
        <dbReference type="ARBA" id="ARBA00022443"/>
    </source>
</evidence>
<dbReference type="EMBL" id="KQ964423">
    <property type="protein sequence ID" value="KXN74502.1"/>
    <property type="molecule type" value="Genomic_DNA"/>
</dbReference>
<feature type="region of interest" description="Disordered" evidence="14">
    <location>
        <begin position="1"/>
        <end position="40"/>
    </location>
</feature>
<dbReference type="Proteomes" id="UP000070444">
    <property type="component" value="Unassembled WGS sequence"/>
</dbReference>
<dbReference type="GO" id="GO:0016560">
    <property type="term" value="P:protein import into peroxisome matrix, docking"/>
    <property type="evidence" value="ECO:0007669"/>
    <property type="project" value="InterPro"/>
</dbReference>
<evidence type="ECO:0000256" key="1">
    <source>
        <dbReference type="ARBA" id="ARBA00006033"/>
    </source>
</evidence>
<sequence>MPSPPKPWEVSNGQASIPTNSFSTTSSSLSSTTGIDPLNSPASLNSPTAFGSSINNNNLNLGLNSGLNSTLNMSSSNLNSGLNSSIPITTNSASGAFNTDGVPTLPSRSSLSTSTGLNSSLGGYNSMSSLGGMNSYGSYSSGLGGYGSSYSPYSSMGGYGGMSGYSSYGGYGSSYGGYGGYGSMGYSRYGRYGGMGGMGGMGMGGMGMDPNGMSLANQMQMTTQPTFQLLEGIVNTFGGFTQMLESTVFATQSSFMAMVGVADQFTQMRQFFGQILSFAAIYRGIRNAIYRVLGKKPPLKATEINAAEYQRYRTKSKISLKPLLWFLSIMVGIPYIINLVMRKMAERHQRQLMAQNGMMGPTVAMNQGASPNIEFAQASYDYTGANPGDLSFRKGDLIAVLSKTAPDGSIALWWQGRLRDGKMGSFPSNFVQILEKKISVDTDGQNLPNMPLNQQPPLSTQPTQTTTPTATAI</sequence>
<feature type="compositionally biased region" description="Low complexity" evidence="14">
    <location>
        <begin position="445"/>
        <end position="473"/>
    </location>
</feature>
<comment type="subcellular location">
    <subcellularLocation>
        <location evidence="12">Peroxisome membrane</location>
    </subcellularLocation>
</comment>
<evidence type="ECO:0000256" key="10">
    <source>
        <dbReference type="ARBA" id="ARBA00029693"/>
    </source>
</evidence>
<keyword evidence="7" id="KW-0811">Translocation</keyword>
<evidence type="ECO:0000256" key="8">
    <source>
        <dbReference type="ARBA" id="ARBA00023136"/>
    </source>
</evidence>
<evidence type="ECO:0000256" key="9">
    <source>
        <dbReference type="ARBA" id="ARBA00023140"/>
    </source>
</evidence>
<gene>
    <name evidence="17" type="ORF">CONCODRAFT_82952</name>
</gene>
<evidence type="ECO:0000256" key="14">
    <source>
        <dbReference type="SAM" id="MobiDB-lite"/>
    </source>
</evidence>
<keyword evidence="6 15" id="KW-1133">Transmembrane helix</keyword>
<evidence type="ECO:0000256" key="5">
    <source>
        <dbReference type="ARBA" id="ARBA00022927"/>
    </source>
</evidence>
<dbReference type="Pfam" id="PF07653">
    <property type="entry name" value="SH3_2"/>
    <property type="match status" value="1"/>
</dbReference>
<dbReference type="Pfam" id="PF04088">
    <property type="entry name" value="Peroxin-13_N"/>
    <property type="match status" value="1"/>
</dbReference>